<accession>A0ABV8F5D9</accession>
<dbReference type="RefSeq" id="WP_386192223.1">
    <property type="nucleotide sequence ID" value="NZ_JBHSBC010000023.1"/>
</dbReference>
<evidence type="ECO:0000313" key="3">
    <source>
        <dbReference type="Proteomes" id="UP001595698"/>
    </source>
</evidence>
<proteinExistence type="predicted"/>
<evidence type="ECO:0000313" key="2">
    <source>
        <dbReference type="EMBL" id="MFC3983220.1"/>
    </source>
</evidence>
<organism evidence="2 3">
    <name type="scientific">Streptosporangium jomthongense</name>
    <dbReference type="NCBI Taxonomy" id="1193683"/>
    <lineage>
        <taxon>Bacteria</taxon>
        <taxon>Bacillati</taxon>
        <taxon>Actinomycetota</taxon>
        <taxon>Actinomycetes</taxon>
        <taxon>Streptosporangiales</taxon>
        <taxon>Streptosporangiaceae</taxon>
        <taxon>Streptosporangium</taxon>
    </lineage>
</organism>
<dbReference type="EMBL" id="JBHSBC010000023">
    <property type="protein sequence ID" value="MFC3983220.1"/>
    <property type="molecule type" value="Genomic_DNA"/>
</dbReference>
<name>A0ABV8F5D9_9ACTN</name>
<gene>
    <name evidence="2" type="ORF">ACFOYY_24025</name>
</gene>
<feature type="signal peptide" evidence="1">
    <location>
        <begin position="1"/>
        <end position="28"/>
    </location>
</feature>
<evidence type="ECO:0008006" key="4">
    <source>
        <dbReference type="Google" id="ProtNLM"/>
    </source>
</evidence>
<keyword evidence="1" id="KW-0732">Signal</keyword>
<sequence length="103" mass="11059">MKIRRLPAALLATALGAAVLAGAASASASVNYQTASAGSAGSHAFAPLPPDWYWSKWYATMDDCRAGWQDAAEHGDFTGLAGCRYYAGDQYRRAGFYFLIYIP</sequence>
<dbReference type="Proteomes" id="UP001595698">
    <property type="component" value="Unassembled WGS sequence"/>
</dbReference>
<comment type="caution">
    <text evidence="2">The sequence shown here is derived from an EMBL/GenBank/DDBJ whole genome shotgun (WGS) entry which is preliminary data.</text>
</comment>
<evidence type="ECO:0000256" key="1">
    <source>
        <dbReference type="SAM" id="SignalP"/>
    </source>
</evidence>
<protein>
    <recommendedName>
        <fullName evidence="4">Secreted protein</fullName>
    </recommendedName>
</protein>
<feature type="chain" id="PRO_5047263903" description="Secreted protein" evidence="1">
    <location>
        <begin position="29"/>
        <end position="103"/>
    </location>
</feature>
<keyword evidence="3" id="KW-1185">Reference proteome</keyword>
<reference evidence="3" key="1">
    <citation type="journal article" date="2019" name="Int. J. Syst. Evol. Microbiol.">
        <title>The Global Catalogue of Microorganisms (GCM) 10K type strain sequencing project: providing services to taxonomists for standard genome sequencing and annotation.</title>
        <authorList>
            <consortium name="The Broad Institute Genomics Platform"/>
            <consortium name="The Broad Institute Genome Sequencing Center for Infectious Disease"/>
            <person name="Wu L."/>
            <person name="Ma J."/>
        </authorList>
    </citation>
    <scope>NUCLEOTIDE SEQUENCE [LARGE SCALE GENOMIC DNA]</scope>
    <source>
        <strain evidence="3">TBRC 7912</strain>
    </source>
</reference>